<comment type="caution">
    <text evidence="2">The sequence shown here is derived from an EMBL/GenBank/DDBJ whole genome shotgun (WGS) entry which is preliminary data.</text>
</comment>
<protein>
    <submittedName>
        <fullName evidence="2">Uncharacterized protein</fullName>
    </submittedName>
</protein>
<dbReference type="Proteomes" id="UP000606974">
    <property type="component" value="Unassembled WGS sequence"/>
</dbReference>
<evidence type="ECO:0000313" key="2">
    <source>
        <dbReference type="EMBL" id="KAF7509090.1"/>
    </source>
</evidence>
<accession>A0A8H7AQ15</accession>
<evidence type="ECO:0000313" key="3">
    <source>
        <dbReference type="Proteomes" id="UP000606974"/>
    </source>
</evidence>
<feature type="region of interest" description="Disordered" evidence="1">
    <location>
        <begin position="84"/>
        <end position="115"/>
    </location>
</feature>
<reference evidence="2" key="1">
    <citation type="submission" date="2020-02" db="EMBL/GenBank/DDBJ databases">
        <authorList>
            <person name="Palmer J.M."/>
        </authorList>
    </citation>
    <scope>NUCLEOTIDE SEQUENCE</scope>
    <source>
        <strain evidence="2">EPUS1.4</strain>
        <tissue evidence="2">Thallus</tissue>
    </source>
</reference>
<organism evidence="2 3">
    <name type="scientific">Endocarpon pusillum</name>
    <dbReference type="NCBI Taxonomy" id="364733"/>
    <lineage>
        <taxon>Eukaryota</taxon>
        <taxon>Fungi</taxon>
        <taxon>Dikarya</taxon>
        <taxon>Ascomycota</taxon>
        <taxon>Pezizomycotina</taxon>
        <taxon>Eurotiomycetes</taxon>
        <taxon>Chaetothyriomycetidae</taxon>
        <taxon>Verrucariales</taxon>
        <taxon>Verrucariaceae</taxon>
        <taxon>Endocarpon</taxon>
    </lineage>
</organism>
<keyword evidence="3" id="KW-1185">Reference proteome</keyword>
<sequence length="129" mass="13993">MKAATILGLRERVGIHDEVKPPLLNLKAIRTVWNQFSDPAIKLLNLPQNPSRIHHPLPCLDRTPHPPNIPRVSHATRARLAISMASPSSSCSSSSKVSYPTSSSNLAASSTASTSPTIFTSASNMEWRN</sequence>
<name>A0A8H7AQ15_9EURO</name>
<dbReference type="AlphaFoldDB" id="A0A8H7AQ15"/>
<evidence type="ECO:0000256" key="1">
    <source>
        <dbReference type="SAM" id="MobiDB-lite"/>
    </source>
</evidence>
<gene>
    <name evidence="2" type="ORF">GJ744_008317</name>
</gene>
<proteinExistence type="predicted"/>
<dbReference type="EMBL" id="JAACFV010000045">
    <property type="protein sequence ID" value="KAF7509090.1"/>
    <property type="molecule type" value="Genomic_DNA"/>
</dbReference>